<sequence length="192" mass="21478">MTKDDFLLRFNLLQLGQSSHNYIHPRPLKSAAVLITLIEGEHTHDGLQVLLTKRASHLKHHPSQVSFPGGKVEPSDANPTATALREAQEEIGLLASAVNILGTLPPCQTISGFHVIPIVAMIDNKQQFLLDKNEVAEIFQVPLQHFFSSSKQYTISTHYNGNPHNVHFMPYKHYNIWGATASMLKDLIQQLN</sequence>
<dbReference type="CDD" id="cd03426">
    <property type="entry name" value="NUDIX_CoAse_Nudt7"/>
    <property type="match status" value="1"/>
</dbReference>
<protein>
    <submittedName>
        <fullName evidence="8">CoA pyrophosphatase</fullName>
    </submittedName>
</protein>
<evidence type="ECO:0000256" key="3">
    <source>
        <dbReference type="ARBA" id="ARBA00022723"/>
    </source>
</evidence>
<proteinExistence type="predicted"/>
<evidence type="ECO:0000256" key="2">
    <source>
        <dbReference type="ARBA" id="ARBA00001946"/>
    </source>
</evidence>
<keyword evidence="3" id="KW-0479">Metal-binding</keyword>
<keyword evidence="9" id="KW-1185">Reference proteome</keyword>
<organism evidence="8 9">
    <name type="scientific">Colwellia asteriadis</name>
    <dbReference type="NCBI Taxonomy" id="517723"/>
    <lineage>
        <taxon>Bacteria</taxon>
        <taxon>Pseudomonadati</taxon>
        <taxon>Pseudomonadota</taxon>
        <taxon>Gammaproteobacteria</taxon>
        <taxon>Alteromonadales</taxon>
        <taxon>Colwelliaceae</taxon>
        <taxon>Colwellia</taxon>
    </lineage>
</organism>
<accession>A0ABN1LAI8</accession>
<dbReference type="RefSeq" id="WP_215981123.1">
    <property type="nucleotide sequence ID" value="NZ_BAAAFA010000011.1"/>
</dbReference>
<evidence type="ECO:0000256" key="5">
    <source>
        <dbReference type="ARBA" id="ARBA00022842"/>
    </source>
</evidence>
<dbReference type="Proteomes" id="UP001500021">
    <property type="component" value="Unassembled WGS sequence"/>
</dbReference>
<dbReference type="InterPro" id="IPR045121">
    <property type="entry name" value="CoAse"/>
</dbReference>
<comment type="caution">
    <text evidence="8">The sequence shown here is derived from an EMBL/GenBank/DDBJ whole genome shotgun (WGS) entry which is preliminary data.</text>
</comment>
<dbReference type="NCBIfam" id="NF007980">
    <property type="entry name" value="PRK10707.1"/>
    <property type="match status" value="1"/>
</dbReference>
<dbReference type="EMBL" id="BAAAFA010000011">
    <property type="protein sequence ID" value="GAA0821854.1"/>
    <property type="molecule type" value="Genomic_DNA"/>
</dbReference>
<gene>
    <name evidence="8" type="ORF">GCM10009111_29360</name>
</gene>
<evidence type="ECO:0000256" key="1">
    <source>
        <dbReference type="ARBA" id="ARBA00001936"/>
    </source>
</evidence>
<dbReference type="PANTHER" id="PTHR12992:SF11">
    <property type="entry name" value="MITOCHONDRIAL COENZYME A DIPHOSPHATASE NUDT8"/>
    <property type="match status" value="1"/>
</dbReference>
<keyword evidence="6" id="KW-0464">Manganese</keyword>
<feature type="domain" description="Nudix hydrolase" evidence="7">
    <location>
        <begin position="28"/>
        <end position="164"/>
    </location>
</feature>
<evidence type="ECO:0000313" key="9">
    <source>
        <dbReference type="Proteomes" id="UP001500021"/>
    </source>
</evidence>
<reference evidence="8 9" key="1">
    <citation type="journal article" date="2019" name="Int. J. Syst. Evol. Microbiol.">
        <title>The Global Catalogue of Microorganisms (GCM) 10K type strain sequencing project: providing services to taxonomists for standard genome sequencing and annotation.</title>
        <authorList>
            <consortium name="The Broad Institute Genomics Platform"/>
            <consortium name="The Broad Institute Genome Sequencing Center for Infectious Disease"/>
            <person name="Wu L."/>
            <person name="Ma J."/>
        </authorList>
    </citation>
    <scope>NUCLEOTIDE SEQUENCE [LARGE SCALE GENOMIC DNA]</scope>
    <source>
        <strain evidence="8 9">JCM 15608</strain>
    </source>
</reference>
<evidence type="ECO:0000259" key="7">
    <source>
        <dbReference type="PROSITE" id="PS51462"/>
    </source>
</evidence>
<comment type="cofactor">
    <cofactor evidence="1">
        <name>Mn(2+)</name>
        <dbReference type="ChEBI" id="CHEBI:29035"/>
    </cofactor>
</comment>
<keyword evidence="5" id="KW-0460">Magnesium</keyword>
<keyword evidence="4" id="KW-0378">Hydrolase</keyword>
<evidence type="ECO:0000313" key="8">
    <source>
        <dbReference type="EMBL" id="GAA0821854.1"/>
    </source>
</evidence>
<dbReference type="PROSITE" id="PS51462">
    <property type="entry name" value="NUDIX"/>
    <property type="match status" value="1"/>
</dbReference>
<dbReference type="InterPro" id="IPR000086">
    <property type="entry name" value="NUDIX_hydrolase_dom"/>
</dbReference>
<name>A0ABN1LAI8_9GAMM</name>
<evidence type="ECO:0000256" key="6">
    <source>
        <dbReference type="ARBA" id="ARBA00023211"/>
    </source>
</evidence>
<comment type="cofactor">
    <cofactor evidence="2">
        <name>Mg(2+)</name>
        <dbReference type="ChEBI" id="CHEBI:18420"/>
    </cofactor>
</comment>
<dbReference type="Pfam" id="PF00293">
    <property type="entry name" value="NUDIX"/>
    <property type="match status" value="1"/>
</dbReference>
<evidence type="ECO:0000256" key="4">
    <source>
        <dbReference type="ARBA" id="ARBA00022801"/>
    </source>
</evidence>
<dbReference type="PANTHER" id="PTHR12992">
    <property type="entry name" value="NUDIX HYDROLASE"/>
    <property type="match status" value="1"/>
</dbReference>